<gene>
    <name evidence="2" type="ORF">E2C01_043295</name>
</gene>
<name>A0A5B7FWX8_PORTR</name>
<protein>
    <submittedName>
        <fullName evidence="2">Uncharacterized protein</fullName>
    </submittedName>
</protein>
<dbReference type="AlphaFoldDB" id="A0A5B7FWX8"/>
<evidence type="ECO:0000313" key="2">
    <source>
        <dbReference type="EMBL" id="MPC49493.1"/>
    </source>
</evidence>
<dbReference type="EMBL" id="VSRR010008907">
    <property type="protein sequence ID" value="MPC49493.1"/>
    <property type="molecule type" value="Genomic_DNA"/>
</dbReference>
<sequence length="64" mass="6527">MEGPGGAGRKGGLSTQDTMRRATGSPGRVICPGLPHRTLTTQACPDTIPGFGPTPARETSARHG</sequence>
<dbReference type="Proteomes" id="UP000324222">
    <property type="component" value="Unassembled WGS sequence"/>
</dbReference>
<evidence type="ECO:0000256" key="1">
    <source>
        <dbReference type="SAM" id="MobiDB-lite"/>
    </source>
</evidence>
<reference evidence="2 3" key="1">
    <citation type="submission" date="2019-05" db="EMBL/GenBank/DDBJ databases">
        <title>Another draft genome of Portunus trituberculatus and its Hox gene families provides insights of decapod evolution.</title>
        <authorList>
            <person name="Jeong J.-H."/>
            <person name="Song I."/>
            <person name="Kim S."/>
            <person name="Choi T."/>
            <person name="Kim D."/>
            <person name="Ryu S."/>
            <person name="Kim W."/>
        </authorList>
    </citation>
    <scope>NUCLEOTIDE SEQUENCE [LARGE SCALE GENOMIC DNA]</scope>
    <source>
        <tissue evidence="2">Muscle</tissue>
    </source>
</reference>
<organism evidence="2 3">
    <name type="scientific">Portunus trituberculatus</name>
    <name type="common">Swimming crab</name>
    <name type="synonym">Neptunus trituberculatus</name>
    <dbReference type="NCBI Taxonomy" id="210409"/>
    <lineage>
        <taxon>Eukaryota</taxon>
        <taxon>Metazoa</taxon>
        <taxon>Ecdysozoa</taxon>
        <taxon>Arthropoda</taxon>
        <taxon>Crustacea</taxon>
        <taxon>Multicrustacea</taxon>
        <taxon>Malacostraca</taxon>
        <taxon>Eumalacostraca</taxon>
        <taxon>Eucarida</taxon>
        <taxon>Decapoda</taxon>
        <taxon>Pleocyemata</taxon>
        <taxon>Brachyura</taxon>
        <taxon>Eubrachyura</taxon>
        <taxon>Portunoidea</taxon>
        <taxon>Portunidae</taxon>
        <taxon>Portuninae</taxon>
        <taxon>Portunus</taxon>
    </lineage>
</organism>
<accession>A0A5B7FWX8</accession>
<feature type="compositionally biased region" description="Gly residues" evidence="1">
    <location>
        <begin position="1"/>
        <end position="11"/>
    </location>
</feature>
<proteinExistence type="predicted"/>
<comment type="caution">
    <text evidence="2">The sequence shown here is derived from an EMBL/GenBank/DDBJ whole genome shotgun (WGS) entry which is preliminary data.</text>
</comment>
<evidence type="ECO:0000313" key="3">
    <source>
        <dbReference type="Proteomes" id="UP000324222"/>
    </source>
</evidence>
<feature type="region of interest" description="Disordered" evidence="1">
    <location>
        <begin position="1"/>
        <end position="64"/>
    </location>
</feature>
<keyword evidence="3" id="KW-1185">Reference proteome</keyword>